<evidence type="ECO:0000313" key="2">
    <source>
        <dbReference type="EMBL" id="CAE6511923.1"/>
    </source>
</evidence>
<dbReference type="Proteomes" id="UP000663850">
    <property type="component" value="Unassembled WGS sequence"/>
</dbReference>
<sequence>MNEENADIFAQGAVGLALAATALAEAAQSLSEAAAALSVVSQDAKSPSTIYQSMEIATGTQTSENQGIDNEKDQAQEVDDDGSSEGANTGNNAHPRDVTPETPSNKGVQSGLCLVRGNPPDAASDNLPNFGQVKGDALIYWGLPAQHSFLWPEWLFQDQFTHTYLIIPPDQLATTGNPILAGNDFQEYPDSVMLNAEGDDSALYHFREKARLAFAGMSSGELKQLSHFYSPAHQPAYPVAEFIRKVIMRSDC</sequence>
<dbReference type="EMBL" id="CAJMWZ010005854">
    <property type="protein sequence ID" value="CAE6511923.1"/>
    <property type="molecule type" value="Genomic_DNA"/>
</dbReference>
<proteinExistence type="predicted"/>
<feature type="region of interest" description="Disordered" evidence="1">
    <location>
        <begin position="57"/>
        <end position="109"/>
    </location>
</feature>
<name>A0A8H3D490_9AGAM</name>
<gene>
    <name evidence="2" type="ORF">RDB_LOCUS107447</name>
</gene>
<evidence type="ECO:0000256" key="1">
    <source>
        <dbReference type="SAM" id="MobiDB-lite"/>
    </source>
</evidence>
<dbReference type="AlphaFoldDB" id="A0A8H3D490"/>
<organism evidence="2 3">
    <name type="scientific">Rhizoctonia solani</name>
    <dbReference type="NCBI Taxonomy" id="456999"/>
    <lineage>
        <taxon>Eukaryota</taxon>
        <taxon>Fungi</taxon>
        <taxon>Dikarya</taxon>
        <taxon>Basidiomycota</taxon>
        <taxon>Agaricomycotina</taxon>
        <taxon>Agaricomycetes</taxon>
        <taxon>Cantharellales</taxon>
        <taxon>Ceratobasidiaceae</taxon>
        <taxon>Rhizoctonia</taxon>
    </lineage>
</organism>
<accession>A0A8H3D490</accession>
<protein>
    <submittedName>
        <fullName evidence="2">Uncharacterized protein</fullName>
    </submittedName>
</protein>
<evidence type="ECO:0000313" key="3">
    <source>
        <dbReference type="Proteomes" id="UP000663850"/>
    </source>
</evidence>
<comment type="caution">
    <text evidence="2">The sequence shown here is derived from an EMBL/GenBank/DDBJ whole genome shotgun (WGS) entry which is preliminary data.</text>
</comment>
<feature type="compositionally biased region" description="Polar residues" evidence="1">
    <location>
        <begin position="58"/>
        <end position="68"/>
    </location>
</feature>
<reference evidence="2" key="1">
    <citation type="submission" date="2021-01" db="EMBL/GenBank/DDBJ databases">
        <authorList>
            <person name="Kaushik A."/>
        </authorList>
    </citation>
    <scope>NUCLEOTIDE SEQUENCE</scope>
    <source>
        <strain evidence="2">Type strain: AG8-Rh-89/</strain>
    </source>
</reference>